<dbReference type="EMBL" id="JAFKCZ010000004">
    <property type="protein sequence ID" value="MBN7796256.1"/>
    <property type="molecule type" value="Genomic_DNA"/>
</dbReference>
<dbReference type="AlphaFoldDB" id="A0A939DE70"/>
<reference evidence="3" key="1">
    <citation type="submission" date="2021-02" db="EMBL/GenBank/DDBJ databases">
        <title>PHA producing bacteria isolated from coastal sediment in Guangdong, Shenzhen.</title>
        <authorList>
            <person name="Zheng W."/>
            <person name="Yu S."/>
            <person name="Huang Y."/>
        </authorList>
    </citation>
    <scope>NUCLEOTIDE SEQUENCE</scope>
    <source>
        <strain evidence="3">TN14-10</strain>
    </source>
</reference>
<proteinExistence type="predicted"/>
<evidence type="ECO:0000256" key="1">
    <source>
        <dbReference type="SAM" id="MobiDB-lite"/>
    </source>
</evidence>
<evidence type="ECO:0000313" key="3">
    <source>
        <dbReference type="EMBL" id="MBN7796256.1"/>
    </source>
</evidence>
<accession>A0A939DE70</accession>
<dbReference type="InterPro" id="IPR049191">
    <property type="entry name" value="SutA_RBD"/>
</dbReference>
<comment type="caution">
    <text evidence="3">The sequence shown here is derived from an EMBL/GenBank/DDBJ whole genome shotgun (WGS) entry which is preliminary data.</text>
</comment>
<dbReference type="Pfam" id="PF20661">
    <property type="entry name" value="SutA-RBD"/>
    <property type="match status" value="1"/>
</dbReference>
<organism evidence="3 4">
    <name type="scientific">Parahaliea mediterranea</name>
    <dbReference type="NCBI Taxonomy" id="651086"/>
    <lineage>
        <taxon>Bacteria</taxon>
        <taxon>Pseudomonadati</taxon>
        <taxon>Pseudomonadota</taxon>
        <taxon>Gammaproteobacteria</taxon>
        <taxon>Cellvibrionales</taxon>
        <taxon>Halieaceae</taxon>
        <taxon>Parahaliea</taxon>
    </lineage>
</organism>
<protein>
    <recommendedName>
        <fullName evidence="2">Transcriptional regulator SutA RNAP-binding domain-containing protein</fullName>
    </recommendedName>
</protein>
<dbReference type="RefSeq" id="WP_206559696.1">
    <property type="nucleotide sequence ID" value="NZ_JAFKCZ010000004.1"/>
</dbReference>
<dbReference type="Proteomes" id="UP000664303">
    <property type="component" value="Unassembled WGS sequence"/>
</dbReference>
<feature type="region of interest" description="Disordered" evidence="1">
    <location>
        <begin position="1"/>
        <end position="22"/>
    </location>
</feature>
<gene>
    <name evidence="3" type="ORF">JYP50_06630</name>
</gene>
<name>A0A939DE70_9GAMM</name>
<keyword evidence="4" id="KW-1185">Reference proteome</keyword>
<evidence type="ECO:0000313" key="4">
    <source>
        <dbReference type="Proteomes" id="UP000664303"/>
    </source>
</evidence>
<sequence length="61" mass="6316">MSAKPQRAAAKKKQPAAVETSASIEEQTAAFLASGGKIEQVQSGISGQQGGYYSRTTTGKK</sequence>
<evidence type="ECO:0000259" key="2">
    <source>
        <dbReference type="Pfam" id="PF20661"/>
    </source>
</evidence>
<feature type="domain" description="Transcriptional regulator SutA RNAP-binding" evidence="2">
    <location>
        <begin position="15"/>
        <end position="49"/>
    </location>
</feature>